<evidence type="ECO:0000256" key="1">
    <source>
        <dbReference type="SAM" id="MobiDB-lite"/>
    </source>
</evidence>
<accession>A0A6A5KEN2</accession>
<feature type="region of interest" description="Disordered" evidence="1">
    <location>
        <begin position="1"/>
        <end position="104"/>
    </location>
</feature>
<proteinExistence type="predicted"/>
<dbReference type="AlphaFoldDB" id="A0A6A5KEN2"/>
<feature type="compositionally biased region" description="Basic and acidic residues" evidence="1">
    <location>
        <begin position="362"/>
        <end position="380"/>
    </location>
</feature>
<organism evidence="2 3">
    <name type="scientific">Decorospora gaudefroyi</name>
    <dbReference type="NCBI Taxonomy" id="184978"/>
    <lineage>
        <taxon>Eukaryota</taxon>
        <taxon>Fungi</taxon>
        <taxon>Dikarya</taxon>
        <taxon>Ascomycota</taxon>
        <taxon>Pezizomycotina</taxon>
        <taxon>Dothideomycetes</taxon>
        <taxon>Pleosporomycetidae</taxon>
        <taxon>Pleosporales</taxon>
        <taxon>Pleosporineae</taxon>
        <taxon>Pleosporaceae</taxon>
        <taxon>Decorospora</taxon>
    </lineage>
</organism>
<evidence type="ECO:0000313" key="3">
    <source>
        <dbReference type="Proteomes" id="UP000800040"/>
    </source>
</evidence>
<feature type="region of interest" description="Disordered" evidence="1">
    <location>
        <begin position="158"/>
        <end position="202"/>
    </location>
</feature>
<reference evidence="2" key="1">
    <citation type="submission" date="2020-01" db="EMBL/GenBank/DDBJ databases">
        <authorList>
            <consortium name="DOE Joint Genome Institute"/>
            <person name="Haridas S."/>
            <person name="Albert R."/>
            <person name="Binder M."/>
            <person name="Bloem J."/>
            <person name="Labutti K."/>
            <person name="Salamov A."/>
            <person name="Andreopoulos B."/>
            <person name="Baker S.E."/>
            <person name="Barry K."/>
            <person name="Bills G."/>
            <person name="Bluhm B.H."/>
            <person name="Cannon C."/>
            <person name="Castanera R."/>
            <person name="Culley D.E."/>
            <person name="Daum C."/>
            <person name="Ezra D."/>
            <person name="Gonzalez J.B."/>
            <person name="Henrissat B."/>
            <person name="Kuo A."/>
            <person name="Liang C."/>
            <person name="Lipzen A."/>
            <person name="Lutzoni F."/>
            <person name="Magnuson J."/>
            <person name="Mondo S."/>
            <person name="Nolan M."/>
            <person name="Ohm R."/>
            <person name="Pangilinan J."/>
            <person name="Park H.-J."/>
            <person name="Ramirez L."/>
            <person name="Alfaro M."/>
            <person name="Sun H."/>
            <person name="Tritt A."/>
            <person name="Yoshinaga Y."/>
            <person name="Zwiers L.-H."/>
            <person name="Turgeon B.G."/>
            <person name="Goodwin S.B."/>
            <person name="Spatafora J.W."/>
            <person name="Crous P.W."/>
            <person name="Grigoriev I.V."/>
        </authorList>
    </citation>
    <scope>NUCLEOTIDE SEQUENCE</scope>
    <source>
        <strain evidence="2">P77</strain>
    </source>
</reference>
<feature type="region of interest" description="Disordered" evidence="1">
    <location>
        <begin position="223"/>
        <end position="283"/>
    </location>
</feature>
<feature type="compositionally biased region" description="Polar residues" evidence="1">
    <location>
        <begin position="81"/>
        <end position="91"/>
    </location>
</feature>
<sequence length="474" mass="52730">MFDDPDNVSPRALPQDKTKPYPSEPPSKHNHAARRDSPVLAFGPVDFSGLDQTRKDSDGTVFPCYPSSIKKPDTKAKNAPSRKQSPNTDPNTRGAAFQRHANREAQIDTGSAWYRAGRHIYNAGPKGEGQKLWKAYQQIRNANHNDISFQRMKENPLPPAPPHISDHPAPRPRPTLARFVDKGKSKATEPESSYPRKDSVFSQSSYEVPVAIDKSLQRIVDTNKPLPHVPQLDPAPRARRQVGQDRDLSRRPPKIRPSGPTPHTGATPRPEKETHLNPWWKPVVNKPRPSLKAKISHPGPLMASNYGATANIAAECGGVGGPAAAVSLPVTRTGGAIPQAGQKNMYAATKEPKRPLPLNLEPEQKNGKQQQKEAIREDTPPTHWRSKFVGPVFQAVKHTALDGVHRKRRSSDASFACKGVGDEDMLDRYQVEDGEESGWPMMPEPLFSNDRMEGRGKRRDTRFYEAYVEVLDEY</sequence>
<feature type="region of interest" description="Disordered" evidence="1">
    <location>
        <begin position="433"/>
        <end position="455"/>
    </location>
</feature>
<feature type="compositionally biased region" description="Basic and acidic residues" evidence="1">
    <location>
        <begin position="179"/>
        <end position="199"/>
    </location>
</feature>
<feature type="region of interest" description="Disordered" evidence="1">
    <location>
        <begin position="354"/>
        <end position="384"/>
    </location>
</feature>
<gene>
    <name evidence="2" type="ORF">BDW02DRAFT_566894</name>
</gene>
<dbReference type="OrthoDB" id="3800245at2759"/>
<name>A0A6A5KEN2_9PLEO</name>
<dbReference type="EMBL" id="ML975271">
    <property type="protein sequence ID" value="KAF1836625.1"/>
    <property type="molecule type" value="Genomic_DNA"/>
</dbReference>
<dbReference type="Proteomes" id="UP000800040">
    <property type="component" value="Unassembled WGS sequence"/>
</dbReference>
<evidence type="ECO:0000313" key="2">
    <source>
        <dbReference type="EMBL" id="KAF1836625.1"/>
    </source>
</evidence>
<protein>
    <submittedName>
        <fullName evidence="2">Uncharacterized protein</fullName>
    </submittedName>
</protein>
<keyword evidence="3" id="KW-1185">Reference proteome</keyword>